<evidence type="ECO:0000313" key="3">
    <source>
        <dbReference type="Proteomes" id="UP000249248"/>
    </source>
</evidence>
<protein>
    <submittedName>
        <fullName evidence="2">Uncharacterized protein</fullName>
    </submittedName>
</protein>
<dbReference type="RefSeq" id="WP_111063500.1">
    <property type="nucleotide sequence ID" value="NZ_JBHUCU010000007.1"/>
</dbReference>
<keyword evidence="1" id="KW-1133">Transmembrane helix</keyword>
<comment type="caution">
    <text evidence="2">The sequence shown here is derived from an EMBL/GenBank/DDBJ whole genome shotgun (WGS) entry which is preliminary data.</text>
</comment>
<proteinExistence type="predicted"/>
<organism evidence="2 3">
    <name type="scientific">Putridiphycobacter roseus</name>
    <dbReference type="NCBI Taxonomy" id="2219161"/>
    <lineage>
        <taxon>Bacteria</taxon>
        <taxon>Pseudomonadati</taxon>
        <taxon>Bacteroidota</taxon>
        <taxon>Flavobacteriia</taxon>
        <taxon>Flavobacteriales</taxon>
        <taxon>Crocinitomicaceae</taxon>
        <taxon>Putridiphycobacter</taxon>
    </lineage>
</organism>
<keyword evidence="1" id="KW-0812">Transmembrane</keyword>
<keyword evidence="3" id="KW-1185">Reference proteome</keyword>
<dbReference type="AlphaFoldDB" id="A0A2W1N1S0"/>
<dbReference type="Proteomes" id="UP000249248">
    <property type="component" value="Unassembled WGS sequence"/>
</dbReference>
<name>A0A2W1N1S0_9FLAO</name>
<gene>
    <name evidence="2" type="ORF">DNU06_11595</name>
</gene>
<evidence type="ECO:0000313" key="2">
    <source>
        <dbReference type="EMBL" id="PZE16891.1"/>
    </source>
</evidence>
<reference evidence="2 3" key="1">
    <citation type="submission" date="2018-06" db="EMBL/GenBank/DDBJ databases">
        <title>The draft genome sequence of Crocinitomix sp. SM1701.</title>
        <authorList>
            <person name="Zhang X."/>
        </authorList>
    </citation>
    <scope>NUCLEOTIDE SEQUENCE [LARGE SCALE GENOMIC DNA]</scope>
    <source>
        <strain evidence="2 3">SM1701</strain>
    </source>
</reference>
<dbReference type="EMBL" id="QKSB01000006">
    <property type="protein sequence ID" value="PZE16891.1"/>
    <property type="molecule type" value="Genomic_DNA"/>
</dbReference>
<keyword evidence="1" id="KW-0472">Membrane</keyword>
<accession>A0A2W1N1S0</accession>
<feature type="transmembrane region" description="Helical" evidence="1">
    <location>
        <begin position="121"/>
        <end position="142"/>
    </location>
</feature>
<sequence>MDKRFKNIESELNYNINSGGIENVFNQLDELYLDQAFVEASKQSTKAYNPSIWQEFLANEKTITQDANFQDAANATKLSYQPYYWNEAEKALINEGLHFEYKSTYWNEAQKMLHATERIVFFKKWMGIAAVLLLIGFSGNFLKHHNDLPTPYSAQAIDANKITIRKGKIFSVQAPENRIKVAEKDANYKMELKQKLPLVTSSKLKPSHSISTHKAPRTDGIDVVKGFEKTPFVTNSLKENFAAQAANYSLNKKNIPTRISDSEIPYLTIKNTIKIQENIIRRPFENTLIPITSSTLKNKTSIALQALVGLGNTPQQNWELNKRYAINLIVTKPIGKRKMFNIIVQTGFDYEALEGYTVGFSQNEHFITGQTIRVGNYLEFKNIIKWQNSILAGFQINKKIKIMSGFSIDQYVTSQIKIKQTINNEENTSAYQWGRNSDLFNLRDFQFINGIAYQFSKTLSANFISEYGLTSKEAHKNNKNLSLNIGLTYHLFN</sequence>
<evidence type="ECO:0000256" key="1">
    <source>
        <dbReference type="SAM" id="Phobius"/>
    </source>
</evidence>